<comment type="similarity">
    <text evidence="1">Belongs to the nitroreductase family.</text>
</comment>
<dbReference type="PANTHER" id="PTHR43673:SF10">
    <property type="entry name" value="NADH DEHYDROGENASE_NAD(P)H NITROREDUCTASE XCC3605-RELATED"/>
    <property type="match status" value="1"/>
</dbReference>
<sequence>MKKKSDIKKETPVDYSILGSIKKRWSPRVFAEKPISEKDAKILLEAGRWAPSASNIQPWRVIWGIKGTPIYDRIFNCLDEFNQSWAGNSQMLWLNAFKKTMNNGEQENFHALHDLGLFMGNVIHQANSMEMAVHQMAGIDFKKAQKEFQFPEEYHVATAVAFGYFGGEPEELSEDLEKQEVKETRERKSQEEFAFNGNFQTK</sequence>
<feature type="domain" description="Nitroreductase" evidence="4">
    <location>
        <begin position="21"/>
        <end position="63"/>
    </location>
</feature>
<dbReference type="InterPro" id="IPR029479">
    <property type="entry name" value="Nitroreductase"/>
</dbReference>
<name>A0ABU2KHV9_9FLAO</name>
<dbReference type="EMBL" id="JAVRBG010000005">
    <property type="protein sequence ID" value="MDT0294302.1"/>
    <property type="molecule type" value="Genomic_DNA"/>
</dbReference>
<feature type="region of interest" description="Disordered" evidence="3">
    <location>
        <begin position="173"/>
        <end position="202"/>
    </location>
</feature>
<dbReference type="InterPro" id="IPR000415">
    <property type="entry name" value="Nitroreductase-like"/>
</dbReference>
<keyword evidence="2" id="KW-0560">Oxidoreductase</keyword>
<feature type="compositionally biased region" description="Basic and acidic residues" evidence="3">
    <location>
        <begin position="175"/>
        <end position="191"/>
    </location>
</feature>
<evidence type="ECO:0000256" key="1">
    <source>
        <dbReference type="ARBA" id="ARBA00007118"/>
    </source>
</evidence>
<dbReference type="Pfam" id="PF00881">
    <property type="entry name" value="Nitroreductase"/>
    <property type="match status" value="1"/>
</dbReference>
<comment type="caution">
    <text evidence="5">The sequence shown here is derived from an EMBL/GenBank/DDBJ whole genome shotgun (WGS) entry which is preliminary data.</text>
</comment>
<evidence type="ECO:0000313" key="6">
    <source>
        <dbReference type="Proteomes" id="UP001182991"/>
    </source>
</evidence>
<organism evidence="5 6">
    <name type="scientific">Mesonia ostreae</name>
    <dbReference type="NCBI Taxonomy" id="861110"/>
    <lineage>
        <taxon>Bacteria</taxon>
        <taxon>Pseudomonadati</taxon>
        <taxon>Bacteroidota</taxon>
        <taxon>Flavobacteriia</taxon>
        <taxon>Flavobacteriales</taxon>
        <taxon>Flavobacteriaceae</taxon>
        <taxon>Mesonia</taxon>
    </lineage>
</organism>
<evidence type="ECO:0000259" key="4">
    <source>
        <dbReference type="Pfam" id="PF00881"/>
    </source>
</evidence>
<proteinExistence type="inferred from homology"/>
<reference evidence="6" key="1">
    <citation type="submission" date="2023-07" db="EMBL/GenBank/DDBJ databases">
        <title>Isolating and identifying novel microbial strains from the Mariana Trench.</title>
        <authorList>
            <person name="Fu H."/>
        </authorList>
    </citation>
    <scope>NUCLEOTIDE SEQUENCE [LARGE SCALE GENOMIC DNA]</scope>
    <source>
        <strain evidence="6">T-y2</strain>
    </source>
</reference>
<dbReference type="SUPFAM" id="SSF55469">
    <property type="entry name" value="FMN-dependent nitroreductase-like"/>
    <property type="match status" value="1"/>
</dbReference>
<evidence type="ECO:0000256" key="2">
    <source>
        <dbReference type="ARBA" id="ARBA00023002"/>
    </source>
</evidence>
<accession>A0ABU2KHV9</accession>
<gene>
    <name evidence="5" type="ORF">RLT85_06615</name>
</gene>
<evidence type="ECO:0000256" key="3">
    <source>
        <dbReference type="SAM" id="MobiDB-lite"/>
    </source>
</evidence>
<dbReference type="Proteomes" id="UP001182991">
    <property type="component" value="Unassembled WGS sequence"/>
</dbReference>
<dbReference type="RefSeq" id="WP_311401254.1">
    <property type="nucleotide sequence ID" value="NZ_JAVRBG010000005.1"/>
</dbReference>
<protein>
    <submittedName>
        <fullName evidence="5">Nitroreductase family protein</fullName>
    </submittedName>
</protein>
<dbReference type="Gene3D" id="3.40.109.10">
    <property type="entry name" value="NADH Oxidase"/>
    <property type="match status" value="1"/>
</dbReference>
<dbReference type="PANTHER" id="PTHR43673">
    <property type="entry name" value="NAD(P)H NITROREDUCTASE YDGI-RELATED"/>
    <property type="match status" value="1"/>
</dbReference>
<dbReference type="CDD" id="cd02138">
    <property type="entry name" value="TdsD-like"/>
    <property type="match status" value="1"/>
</dbReference>
<evidence type="ECO:0000313" key="5">
    <source>
        <dbReference type="EMBL" id="MDT0294302.1"/>
    </source>
</evidence>
<keyword evidence="6" id="KW-1185">Reference proteome</keyword>